<protein>
    <submittedName>
        <fullName evidence="1">Uncharacterized protein</fullName>
    </submittedName>
</protein>
<evidence type="ECO:0000313" key="1">
    <source>
        <dbReference type="EMBL" id="KAG7301438.1"/>
    </source>
</evidence>
<name>A0ABQ7Q879_PLUXY</name>
<reference evidence="1 2" key="1">
    <citation type="submission" date="2021-06" db="EMBL/GenBank/DDBJ databases">
        <title>A haploid diamondback moth (Plutella xylostella L.) genome assembly resolves 31 chromosomes and identifies a diamide resistance mutation.</title>
        <authorList>
            <person name="Ward C.M."/>
            <person name="Perry K.D."/>
            <person name="Baker G."/>
            <person name="Powis K."/>
            <person name="Heckel D.G."/>
            <person name="Baxter S.W."/>
        </authorList>
    </citation>
    <scope>NUCLEOTIDE SEQUENCE [LARGE SCALE GENOMIC DNA]</scope>
    <source>
        <strain evidence="1 2">LV</strain>
        <tissue evidence="1">Single pupa</tissue>
    </source>
</reference>
<proteinExistence type="predicted"/>
<organism evidence="1 2">
    <name type="scientific">Plutella xylostella</name>
    <name type="common">Diamondback moth</name>
    <name type="synonym">Plutella maculipennis</name>
    <dbReference type="NCBI Taxonomy" id="51655"/>
    <lineage>
        <taxon>Eukaryota</taxon>
        <taxon>Metazoa</taxon>
        <taxon>Ecdysozoa</taxon>
        <taxon>Arthropoda</taxon>
        <taxon>Hexapoda</taxon>
        <taxon>Insecta</taxon>
        <taxon>Pterygota</taxon>
        <taxon>Neoptera</taxon>
        <taxon>Endopterygota</taxon>
        <taxon>Lepidoptera</taxon>
        <taxon>Glossata</taxon>
        <taxon>Ditrysia</taxon>
        <taxon>Yponomeutoidea</taxon>
        <taxon>Plutellidae</taxon>
        <taxon>Plutella</taxon>
    </lineage>
</organism>
<keyword evidence="2" id="KW-1185">Reference proteome</keyword>
<evidence type="ECO:0000313" key="2">
    <source>
        <dbReference type="Proteomes" id="UP000823941"/>
    </source>
</evidence>
<dbReference type="EMBL" id="JAHIBW010000019">
    <property type="protein sequence ID" value="KAG7301438.1"/>
    <property type="molecule type" value="Genomic_DNA"/>
</dbReference>
<comment type="caution">
    <text evidence="1">The sequence shown here is derived from an EMBL/GenBank/DDBJ whole genome shotgun (WGS) entry which is preliminary data.</text>
</comment>
<gene>
    <name evidence="1" type="ORF">JYU34_014386</name>
</gene>
<sequence>MASRSDNIHAGRNRIAYITLKAKASFYKHFSFVGGVCKYVNYSKSGNIDITCGGFCYVAGSPRVYRGSPDREGAHPAPHEQACSTPIVPLPIVMAGYGCVVSHPGASNVDCRHCESVCHCDCAVHENGSSRHHGNVVGCLYLRVSRCFAREPVAG</sequence>
<dbReference type="Proteomes" id="UP000823941">
    <property type="component" value="Chromosome 19"/>
</dbReference>
<accession>A0ABQ7Q879</accession>